<dbReference type="InterPro" id="IPR006558">
    <property type="entry name" value="LamG-like"/>
</dbReference>
<feature type="chain" id="PRO_5046048171" evidence="4">
    <location>
        <begin position="24"/>
        <end position="1406"/>
    </location>
</feature>
<dbReference type="EMBL" id="JBHXPM010000008">
    <property type="protein sequence ID" value="MFD3956509.1"/>
    <property type="molecule type" value="Genomic_DNA"/>
</dbReference>
<dbReference type="SMART" id="SM00560">
    <property type="entry name" value="LamGL"/>
    <property type="match status" value="3"/>
</dbReference>
<dbReference type="PANTHER" id="PTHR46943:SF1">
    <property type="entry name" value="PENTRAXIN-RELATED PROTEIN PTX3"/>
    <property type="match status" value="1"/>
</dbReference>
<dbReference type="Pfam" id="PF13385">
    <property type="entry name" value="Laminin_G_3"/>
    <property type="match status" value="3"/>
</dbReference>
<evidence type="ECO:0000256" key="3">
    <source>
        <dbReference type="SAM" id="MobiDB-lite"/>
    </source>
</evidence>
<keyword evidence="2" id="KW-1015">Disulfide bond</keyword>
<dbReference type="SUPFAM" id="SSF49899">
    <property type="entry name" value="Concanavalin A-like lectins/glucanases"/>
    <property type="match status" value="3"/>
</dbReference>
<reference evidence="6 7" key="1">
    <citation type="submission" date="2024-09" db="EMBL/GenBank/DDBJ databases">
        <title>The Natural Products Discovery Center: Release of the First 8490 Sequenced Strains for Exploring Actinobacteria Biosynthetic Diversity.</title>
        <authorList>
            <person name="Kalkreuter E."/>
            <person name="Kautsar S.A."/>
            <person name="Yang D."/>
            <person name="Bader C.D."/>
            <person name="Teijaro C.N."/>
            <person name="Fluegel L."/>
            <person name="Davis C.M."/>
            <person name="Simpson J.R."/>
            <person name="Lauterbach L."/>
            <person name="Steele A.D."/>
            <person name="Gui C."/>
            <person name="Meng S."/>
            <person name="Li G."/>
            <person name="Viehrig K."/>
            <person name="Ye F."/>
            <person name="Su P."/>
            <person name="Kiefer A.F."/>
            <person name="Nichols A."/>
            <person name="Cepeda A.J."/>
            <person name="Yan W."/>
            <person name="Fan B."/>
            <person name="Jiang Y."/>
            <person name="Adhikari A."/>
            <person name="Zheng C.-J."/>
            <person name="Schuster L."/>
            <person name="Cowan T.M."/>
            <person name="Smanski M.J."/>
            <person name="Chevrette M.G."/>
            <person name="De Carvalho L.P.S."/>
            <person name="Shen B."/>
        </authorList>
    </citation>
    <scope>NUCLEOTIDE SEQUENCE [LARGE SCALE GENOMIC DNA]</scope>
    <source>
        <strain evidence="6 7">NPDC058584</strain>
    </source>
</reference>
<feature type="signal peptide" evidence="4">
    <location>
        <begin position="1"/>
        <end position="23"/>
    </location>
</feature>
<organism evidence="6 7">
    <name type="scientific">Streptomyces bacillaris</name>
    <dbReference type="NCBI Taxonomy" id="68179"/>
    <lineage>
        <taxon>Bacteria</taxon>
        <taxon>Bacillati</taxon>
        <taxon>Actinomycetota</taxon>
        <taxon>Actinomycetes</taxon>
        <taxon>Kitasatosporales</taxon>
        <taxon>Streptomycetaceae</taxon>
        <taxon>Streptomyces</taxon>
    </lineage>
</organism>
<sequence>MLAAGICAALWLTGLAGPLPASAAGTSSDRPAGAGIGYEPSVAEESAEGAALAAARASGEPVEVPALRGETREVFATPQGTLEAREYVTPVWTRSGGTWRAVDLDLAVRADGTVGPIASTVGLTFSPGGDTALVRLSRNGRELALSWPRPLPEPRLAGDTAHYPEILPGVELRLTAVPDGFMSLLVVSTPEAAAHPELERLRFGLATEGMAVDVTDDGGLAATDAGSGGTVFEAPTPLMWDSRQEEDEVATARNRSGDGGTLKPSGAEGPGGSSRIAELGVEVTDGGSALVLTPATELLTAEDTDYPVYIDPQWHSPRASAWTMTSKAFPTTRYWQFNGKADEGLGNCTGWSGCASGDVKRLMYRMDTSRFVGTRVLSAEFVVRNVHSAQCTNHPVELWRTKAISSSTSWNTQNASGFWIERLRTESFNYGSGLSGCKPAGDAEFPIRAAVQQAADSKASTMTFGLRAGNETSPYHWKRFHKNAHLRVEYNRPPRQIPMSQLTMEYGGTCRGPSDPVGVRTLGQLRAGNVTDPDGDSVRVQIQVKRGSEVLWNSALTTGKASGSQHAVTMPGGLPKGEALHWIIRAYDGRDYGPWSSDGSPTGCYFVYDTTVPEAPVIRSSQYPASDPEDPQDPWLDGTGKYGTFTLSTDDPSVTAYRYGVNGDPHPANRVATTAGAPATVRVLPDRPGLHMVTAQALDAAGNLSEIRTYQFRIGTGSGERTSWRLNEPEGAERFTATAPTRTATLHGGATTGAPGAPAVGGTALALDGTGGYAATDRAVVDTSGPFTVSAWARLETKPDHAAIVVTQTGTDKPGFELYYSATLDSWAFNQYRADAPDDNRMARVVADAEVRAGKWTHLVGSYDGATLRLYVDGVLAGSLAYTDAWDARGPVQIGVGKYGAERRSWFPGSVDEVQLLGGAVHDGTASVQRLYAGERLDTEPALPALAVFGLDEKAGATAVGGDAHKLPATPAGGVTAGREGPLDRAVRFDGTSGLARTSAGAVRTDRSFSVSAWARLERRPDSAAVVATQLSESRPGFELYYSATYDRWAFNQYSADSPDSRPVRAMQPTGDSARVGEWTHLLGVHDQVSDTLTLYVNGRQTDRVTLGGAWHATGPVQFGAGRYDDVVKSFFPGEIADVRIWDRVVTGYEAGRLNQQPLAVAARWMFEETGADGSTTPDAAGTGNALTLRGSTRIGDGFVDLGALELDGITGYADTTTVPADPSRGFTVAAWAQAAAAPDGPVTLMSAAGEHHSALTVRFVPNAQDPAWGSWQVTVPEQDTPQARVVTVGHSLASDVREWQHIAVSYDGLDRRLTLYVNGRTAETVCTEDPLPECSEEQSWADQVTVFPATASFQAGRGLTGGEWGEHWPGSIDDLWVFDGPLTSEQIGELAGGVSGLPTEVPGTP</sequence>
<dbReference type="RefSeq" id="WP_244210217.1">
    <property type="nucleotide sequence ID" value="NZ_JBHVRE010000019.1"/>
</dbReference>
<dbReference type="Gene3D" id="2.60.120.200">
    <property type="match status" value="3"/>
</dbReference>
<name>A0ABW6DU90_9ACTN</name>
<evidence type="ECO:0000313" key="7">
    <source>
        <dbReference type="Proteomes" id="UP001598300"/>
    </source>
</evidence>
<feature type="domain" description="LamG-like jellyroll fold" evidence="5">
    <location>
        <begin position="1007"/>
        <end position="1149"/>
    </location>
</feature>
<dbReference type="Proteomes" id="UP001598300">
    <property type="component" value="Unassembled WGS sequence"/>
</dbReference>
<evidence type="ECO:0000259" key="5">
    <source>
        <dbReference type="SMART" id="SM00560"/>
    </source>
</evidence>
<protein>
    <submittedName>
        <fullName evidence="6">LamG-like jellyroll fold domain-containing protein</fullName>
    </submittedName>
</protein>
<comment type="caution">
    <text evidence="6">The sequence shown here is derived from an EMBL/GenBank/DDBJ whole genome shotgun (WGS) entry which is preliminary data.</text>
</comment>
<evidence type="ECO:0000313" key="6">
    <source>
        <dbReference type="EMBL" id="MFD3956509.1"/>
    </source>
</evidence>
<proteinExistence type="predicted"/>
<keyword evidence="1 4" id="KW-0732">Signal</keyword>
<dbReference type="InterPro" id="IPR042837">
    <property type="entry name" value="PTX3"/>
</dbReference>
<feature type="domain" description="LamG-like jellyroll fold" evidence="5">
    <location>
        <begin position="1225"/>
        <end position="1386"/>
    </location>
</feature>
<dbReference type="PANTHER" id="PTHR46943">
    <property type="entry name" value="PENTRAXIN-RELATED PROTEIN PTX3"/>
    <property type="match status" value="1"/>
</dbReference>
<gene>
    <name evidence="6" type="ORF">ACFWR3_10525</name>
</gene>
<keyword evidence="7" id="KW-1185">Reference proteome</keyword>
<evidence type="ECO:0000256" key="4">
    <source>
        <dbReference type="SAM" id="SignalP"/>
    </source>
</evidence>
<dbReference type="InterPro" id="IPR013320">
    <property type="entry name" value="ConA-like_dom_sf"/>
</dbReference>
<feature type="domain" description="LamG-like jellyroll fold" evidence="5">
    <location>
        <begin position="785"/>
        <end position="924"/>
    </location>
</feature>
<accession>A0ABW6DU90</accession>
<evidence type="ECO:0000256" key="1">
    <source>
        <dbReference type="ARBA" id="ARBA00022729"/>
    </source>
</evidence>
<feature type="region of interest" description="Disordered" evidence="3">
    <location>
        <begin position="244"/>
        <end position="275"/>
    </location>
</feature>
<evidence type="ECO:0000256" key="2">
    <source>
        <dbReference type="ARBA" id="ARBA00023157"/>
    </source>
</evidence>